<dbReference type="Gene3D" id="1.25.40.10">
    <property type="entry name" value="Tetratricopeptide repeat domain"/>
    <property type="match status" value="1"/>
</dbReference>
<dbReference type="Pfam" id="PF13432">
    <property type="entry name" value="TPR_16"/>
    <property type="match status" value="1"/>
</dbReference>
<dbReference type="Proteomes" id="UP000547674">
    <property type="component" value="Unassembled WGS sequence"/>
</dbReference>
<dbReference type="PANTHER" id="PTHR44809:SF1">
    <property type="entry name" value="PROTEIN O-MANNOSYL-TRANSFERASE TMTC1"/>
    <property type="match status" value="1"/>
</dbReference>
<feature type="repeat" description="TPR" evidence="1">
    <location>
        <begin position="570"/>
        <end position="603"/>
    </location>
</feature>
<proteinExistence type="predicted"/>
<dbReference type="InterPro" id="IPR011990">
    <property type="entry name" value="TPR-like_helical_dom_sf"/>
</dbReference>
<name>A0A7Y2EAL3_UNCEI</name>
<dbReference type="Gene3D" id="3.40.720.10">
    <property type="entry name" value="Alkaline Phosphatase, subunit A"/>
    <property type="match status" value="1"/>
</dbReference>
<dbReference type="Pfam" id="PF14559">
    <property type="entry name" value="TPR_19"/>
    <property type="match status" value="1"/>
</dbReference>
<dbReference type="SMART" id="SM00028">
    <property type="entry name" value="TPR"/>
    <property type="match status" value="4"/>
</dbReference>
<feature type="repeat" description="TPR" evidence="1">
    <location>
        <begin position="638"/>
        <end position="671"/>
    </location>
</feature>
<keyword evidence="1" id="KW-0802">TPR repeat</keyword>
<evidence type="ECO:0000313" key="2">
    <source>
        <dbReference type="EMBL" id="NNF06354.1"/>
    </source>
</evidence>
<dbReference type="SUPFAM" id="SSF53649">
    <property type="entry name" value="Alkaline phosphatase-like"/>
    <property type="match status" value="1"/>
</dbReference>
<dbReference type="InterPro" id="IPR019734">
    <property type="entry name" value="TPR_rpt"/>
</dbReference>
<feature type="repeat" description="TPR" evidence="1">
    <location>
        <begin position="706"/>
        <end position="739"/>
    </location>
</feature>
<dbReference type="InterPro" id="IPR002591">
    <property type="entry name" value="Phosphodiest/P_Trfase"/>
</dbReference>
<dbReference type="InterPro" id="IPR017850">
    <property type="entry name" value="Alkaline_phosphatase_core_sf"/>
</dbReference>
<dbReference type="PANTHER" id="PTHR44809">
    <property type="match status" value="1"/>
</dbReference>
<accession>A0A7Y2EAL3</accession>
<dbReference type="PROSITE" id="PS50005">
    <property type="entry name" value="TPR"/>
    <property type="match status" value="4"/>
</dbReference>
<comment type="caution">
    <text evidence="2">The sequence shown here is derived from an EMBL/GenBank/DDBJ whole genome shotgun (WGS) entry which is preliminary data.</text>
</comment>
<dbReference type="AlphaFoldDB" id="A0A7Y2EAL3"/>
<dbReference type="Pfam" id="PF01663">
    <property type="entry name" value="Phosphodiest"/>
    <property type="match status" value="1"/>
</dbReference>
<dbReference type="EMBL" id="JABDJR010000239">
    <property type="protein sequence ID" value="NNF06354.1"/>
    <property type="molecule type" value="Genomic_DNA"/>
</dbReference>
<evidence type="ECO:0000313" key="3">
    <source>
        <dbReference type="Proteomes" id="UP000547674"/>
    </source>
</evidence>
<dbReference type="SUPFAM" id="SSF48452">
    <property type="entry name" value="TPR-like"/>
    <property type="match status" value="1"/>
</dbReference>
<dbReference type="Pfam" id="PF13174">
    <property type="entry name" value="TPR_6"/>
    <property type="match status" value="1"/>
</dbReference>
<protein>
    <submittedName>
        <fullName evidence="2">Tetratricopeptide repeat protein</fullName>
    </submittedName>
</protein>
<dbReference type="InterPro" id="IPR052943">
    <property type="entry name" value="TMTC_O-mannosyl-trnsfr"/>
</dbReference>
<reference evidence="2 3" key="1">
    <citation type="submission" date="2020-03" db="EMBL/GenBank/DDBJ databases">
        <title>Metabolic flexibility allows generalist bacteria to become dominant in a frequently disturbed ecosystem.</title>
        <authorList>
            <person name="Chen Y.-J."/>
            <person name="Leung P.M."/>
            <person name="Bay S.K."/>
            <person name="Hugenholtz P."/>
            <person name="Kessler A.J."/>
            <person name="Shelley G."/>
            <person name="Waite D.W."/>
            <person name="Cook P.L."/>
            <person name="Greening C."/>
        </authorList>
    </citation>
    <scope>NUCLEOTIDE SEQUENCE [LARGE SCALE GENOMIC DNA]</scope>
    <source>
        <strain evidence="2">SS_bin_28</strain>
    </source>
</reference>
<gene>
    <name evidence="2" type="ORF">HKN21_06310</name>
</gene>
<evidence type="ECO:0000256" key="1">
    <source>
        <dbReference type="PROSITE-ProRule" id="PRU00339"/>
    </source>
</evidence>
<sequence length="755" mass="83212">MSTKIILIVLVLAALGFGFLGLWQVPENTLMVSDGDPPKIYEPGFHWSLPGSRPSATFSTAPVTFEFPDPNGTYKLFDAEDRDLDAVFSVRYAIEKAGAADLYKHFGNSLEDSLRARLRTLARPAAARLPDSTPNSLNALRQRLEAQLRIPGLDLSLGVSANSESGSERTRVLLVGIDAGDWLNIDPLFEAGKLPNLKLLVESGVRADLNSLRPMLSPLLWTTMATGTTPDRHGILDFLAPDPNTGDMVPVTRRMRREPAFWNYATQAGRTQGIVGWLATWPAETISGHMVTDRFGYLAFATSTSGSEEGMTWPPDYVDEARPLESNLEDFPSSFWKRFAKVPDSELRTMTQEGFKSGDRLGNLALTLATAETYTRIALDLQTKDPDLLVVYYEMVDAVGHLVMPFSPPLRESVDPVAYEQYSDCADESYVFQDELLGRLLEKQDPNTIVMLVSDHGFKSEHERPLGSAEIRGGEAARWHRSPGIFCVQGPGIRRGVVLNDPLELVDIAPTLLALMGLPVPATMEGRVVEEILTDEGAKRFKPSYVDRVDLRPEVWTAPAATQLSGAAKAMQHNNLGLVLEAEGNLEGAEREFRAAVQASPKDRLARTNLGGVMVKTGRYEEAESLLSATIRDYPDNIPTMFNYALLRQKTNRFQEAADLYRKVLARDPAHLDARLNLGHSLVRMGRNDEAEGLFREVLRQRPSDANATFGLGIAAAQKQDLPGAAAAFRKTLELDPNHESARRNLTAVEQAMGN</sequence>
<feature type="repeat" description="TPR" evidence="1">
    <location>
        <begin position="672"/>
        <end position="705"/>
    </location>
</feature>
<organism evidence="2 3">
    <name type="scientific">Eiseniibacteriota bacterium</name>
    <dbReference type="NCBI Taxonomy" id="2212470"/>
    <lineage>
        <taxon>Bacteria</taxon>
        <taxon>Candidatus Eiseniibacteriota</taxon>
    </lineage>
</organism>